<dbReference type="GO" id="GO:0005524">
    <property type="term" value="F:ATP binding"/>
    <property type="evidence" value="ECO:0007669"/>
    <property type="project" value="UniProtKB-KW"/>
</dbReference>
<organism evidence="6 7">
    <name type="scientific">Senna tora</name>
    <dbReference type="NCBI Taxonomy" id="362788"/>
    <lineage>
        <taxon>Eukaryota</taxon>
        <taxon>Viridiplantae</taxon>
        <taxon>Streptophyta</taxon>
        <taxon>Embryophyta</taxon>
        <taxon>Tracheophyta</taxon>
        <taxon>Spermatophyta</taxon>
        <taxon>Magnoliopsida</taxon>
        <taxon>eudicotyledons</taxon>
        <taxon>Gunneridae</taxon>
        <taxon>Pentapetalae</taxon>
        <taxon>rosids</taxon>
        <taxon>fabids</taxon>
        <taxon>Fabales</taxon>
        <taxon>Fabaceae</taxon>
        <taxon>Caesalpinioideae</taxon>
        <taxon>Cassia clade</taxon>
        <taxon>Senna</taxon>
    </lineage>
</organism>
<sequence length="372" mass="40784">MVCHSFQSSYHQNQIVALGRGMAMAKPSLVRSELPPMAPNLSPESFKGLSSSPPSRQRDLVFVVNPRGANGRTGKEWKQLLPYLRSRLDKECNICESLTSGPCHAIDITREAIREGADAVIAVGGDGTLHEVVNGFFWAGKPVASHAIEPTHSTALGLIPLGTGSDFARTFGWKNDPHEAIERISRGVRSRIDVGVISGESEEQHYFINVADIHLSAKAGFYASRYKRFGNLCYVIGALQAFMGHHNQDLRIKVSVNEGDWEKCPQVTALCIGNAKYFGGGMKITPNAEPRSGNLELVILQNFKWYDFILKLHKLYNGTHLSVKNVSSRSVLSIEVEDISGKGGVFIQSDGEHLGFLPRKISVLPAAIEMIC</sequence>
<evidence type="ECO:0000256" key="1">
    <source>
        <dbReference type="ARBA" id="ARBA00022679"/>
    </source>
</evidence>
<proteinExistence type="predicted"/>
<dbReference type="Gene3D" id="2.60.200.40">
    <property type="match status" value="1"/>
</dbReference>
<dbReference type="InterPro" id="IPR005218">
    <property type="entry name" value="Diacylglycerol/lipid_kinase"/>
</dbReference>
<dbReference type="GO" id="GO:0008654">
    <property type="term" value="P:phospholipid biosynthetic process"/>
    <property type="evidence" value="ECO:0007669"/>
    <property type="project" value="InterPro"/>
</dbReference>
<evidence type="ECO:0000313" key="6">
    <source>
        <dbReference type="EMBL" id="KAF7826104.1"/>
    </source>
</evidence>
<dbReference type="Gene3D" id="3.40.50.10330">
    <property type="entry name" value="Probable inorganic polyphosphate/atp-NAD kinase, domain 1"/>
    <property type="match status" value="1"/>
</dbReference>
<dbReference type="InterPro" id="IPR050187">
    <property type="entry name" value="Lipid_Phosphate_FormReg"/>
</dbReference>
<comment type="caution">
    <text evidence="6">The sequence shown here is derived from an EMBL/GenBank/DDBJ whole genome shotgun (WGS) entry which is preliminary data.</text>
</comment>
<reference evidence="6" key="1">
    <citation type="submission" date="2020-09" db="EMBL/GenBank/DDBJ databases">
        <title>Genome-Enabled Discovery of Anthraquinone Biosynthesis in Senna tora.</title>
        <authorList>
            <person name="Kang S.-H."/>
            <person name="Pandey R.P."/>
            <person name="Lee C.-M."/>
            <person name="Sim J.-S."/>
            <person name="Jeong J.-T."/>
            <person name="Choi B.-S."/>
            <person name="Jung M."/>
            <person name="Ginzburg D."/>
            <person name="Zhao K."/>
            <person name="Won S.Y."/>
            <person name="Oh T.-J."/>
            <person name="Yu Y."/>
            <person name="Kim N.-H."/>
            <person name="Lee O.R."/>
            <person name="Lee T.-H."/>
            <person name="Bashyal P."/>
            <person name="Kim T.-S."/>
            <person name="Lee W.-H."/>
            <person name="Kawkins C."/>
            <person name="Kim C.-K."/>
            <person name="Kim J.S."/>
            <person name="Ahn B.O."/>
            <person name="Rhee S.Y."/>
            <person name="Sohng J.K."/>
        </authorList>
    </citation>
    <scope>NUCLEOTIDE SEQUENCE</scope>
    <source>
        <tissue evidence="6">Leaf</tissue>
    </source>
</reference>
<dbReference type="GO" id="GO:0016301">
    <property type="term" value="F:kinase activity"/>
    <property type="evidence" value="ECO:0007669"/>
    <property type="project" value="UniProtKB-KW"/>
</dbReference>
<evidence type="ECO:0000259" key="5">
    <source>
        <dbReference type="PROSITE" id="PS50146"/>
    </source>
</evidence>
<gene>
    <name evidence="6" type="ORF">G2W53_017268</name>
</gene>
<keyword evidence="7" id="KW-1185">Reference proteome</keyword>
<evidence type="ECO:0000313" key="7">
    <source>
        <dbReference type="Proteomes" id="UP000634136"/>
    </source>
</evidence>
<dbReference type="OrthoDB" id="336240at2759"/>
<dbReference type="InterPro" id="IPR045540">
    <property type="entry name" value="YegS/DAGK_C"/>
</dbReference>
<dbReference type="InterPro" id="IPR001206">
    <property type="entry name" value="Diacylglycerol_kinase_cat_dom"/>
</dbReference>
<dbReference type="NCBIfam" id="TIGR00147">
    <property type="entry name" value="YegS/Rv2252/BmrU family lipid kinase"/>
    <property type="match status" value="1"/>
</dbReference>
<evidence type="ECO:0000256" key="3">
    <source>
        <dbReference type="ARBA" id="ARBA00022777"/>
    </source>
</evidence>
<dbReference type="Pfam" id="PF00781">
    <property type="entry name" value="DAGK_cat"/>
    <property type="match status" value="1"/>
</dbReference>
<name>A0A834TQX0_9FABA</name>
<evidence type="ECO:0000256" key="2">
    <source>
        <dbReference type="ARBA" id="ARBA00022741"/>
    </source>
</evidence>
<dbReference type="Pfam" id="PF19279">
    <property type="entry name" value="YegS_C"/>
    <property type="match status" value="1"/>
</dbReference>
<dbReference type="GO" id="GO:0006665">
    <property type="term" value="P:sphingolipid metabolic process"/>
    <property type="evidence" value="ECO:0007669"/>
    <property type="project" value="UniProtKB-ARBA"/>
</dbReference>
<keyword evidence="2" id="KW-0547">Nucleotide-binding</keyword>
<keyword evidence="3 6" id="KW-0418">Kinase</keyword>
<dbReference type="EMBL" id="JAAIUW010000006">
    <property type="protein sequence ID" value="KAF7826104.1"/>
    <property type="molecule type" value="Genomic_DNA"/>
</dbReference>
<keyword evidence="1" id="KW-0808">Transferase</keyword>
<dbReference type="SUPFAM" id="SSF111331">
    <property type="entry name" value="NAD kinase/diacylglycerol kinase-like"/>
    <property type="match status" value="1"/>
</dbReference>
<dbReference type="InterPro" id="IPR016064">
    <property type="entry name" value="NAD/diacylglycerol_kinase_sf"/>
</dbReference>
<dbReference type="SMART" id="SM00046">
    <property type="entry name" value="DAGKc"/>
    <property type="match status" value="1"/>
</dbReference>
<keyword evidence="4" id="KW-0067">ATP-binding</keyword>
<accession>A0A834TQX0</accession>
<dbReference type="GO" id="GO:0016020">
    <property type="term" value="C:membrane"/>
    <property type="evidence" value="ECO:0007669"/>
    <property type="project" value="GOC"/>
</dbReference>
<feature type="domain" description="DAGKc" evidence="5">
    <location>
        <begin position="55"/>
        <end position="201"/>
    </location>
</feature>
<protein>
    <submittedName>
        <fullName evidence="6">Sphingoid long-chain bases kinase 2, mitochondrial</fullName>
    </submittedName>
</protein>
<dbReference type="PANTHER" id="PTHR12358">
    <property type="entry name" value="SPHINGOSINE KINASE"/>
    <property type="match status" value="1"/>
</dbReference>
<dbReference type="PROSITE" id="PS50146">
    <property type="entry name" value="DAGK"/>
    <property type="match status" value="1"/>
</dbReference>
<evidence type="ECO:0000256" key="4">
    <source>
        <dbReference type="ARBA" id="ARBA00022840"/>
    </source>
</evidence>
<dbReference type="AlphaFoldDB" id="A0A834TQX0"/>
<dbReference type="Proteomes" id="UP000634136">
    <property type="component" value="Unassembled WGS sequence"/>
</dbReference>
<dbReference type="PANTHER" id="PTHR12358:SF54">
    <property type="entry name" value="SPHINGOSINE KINASE RELATED PROTEIN"/>
    <property type="match status" value="1"/>
</dbReference>
<dbReference type="InterPro" id="IPR017438">
    <property type="entry name" value="ATP-NAD_kinase_N"/>
</dbReference>